<dbReference type="InterPro" id="IPR043502">
    <property type="entry name" value="DNA/RNA_pol_sf"/>
</dbReference>
<dbReference type="InterPro" id="IPR026960">
    <property type="entry name" value="RVT-Znf"/>
</dbReference>
<accession>A0AAE0B1G8</accession>
<evidence type="ECO:0000313" key="4">
    <source>
        <dbReference type="Proteomes" id="UP001281410"/>
    </source>
</evidence>
<dbReference type="PANTHER" id="PTHR33116:SF75">
    <property type="entry name" value="RIBONUCLEASE H PROTEIN"/>
    <property type="match status" value="1"/>
</dbReference>
<protein>
    <recommendedName>
        <fullName evidence="2">Reverse transcriptase domain-containing protein</fullName>
    </recommendedName>
</protein>
<gene>
    <name evidence="3" type="ORF">Dsin_007469</name>
</gene>
<feature type="compositionally biased region" description="Low complexity" evidence="1">
    <location>
        <begin position="408"/>
        <end position="418"/>
    </location>
</feature>
<feature type="domain" description="Reverse transcriptase" evidence="2">
    <location>
        <begin position="634"/>
        <end position="913"/>
    </location>
</feature>
<evidence type="ECO:0000256" key="1">
    <source>
        <dbReference type="SAM" id="MobiDB-lite"/>
    </source>
</evidence>
<proteinExistence type="predicted"/>
<organism evidence="3 4">
    <name type="scientific">Dipteronia sinensis</name>
    <dbReference type="NCBI Taxonomy" id="43782"/>
    <lineage>
        <taxon>Eukaryota</taxon>
        <taxon>Viridiplantae</taxon>
        <taxon>Streptophyta</taxon>
        <taxon>Embryophyta</taxon>
        <taxon>Tracheophyta</taxon>
        <taxon>Spermatophyta</taxon>
        <taxon>Magnoliopsida</taxon>
        <taxon>eudicotyledons</taxon>
        <taxon>Gunneridae</taxon>
        <taxon>Pentapetalae</taxon>
        <taxon>rosids</taxon>
        <taxon>malvids</taxon>
        <taxon>Sapindales</taxon>
        <taxon>Sapindaceae</taxon>
        <taxon>Hippocastanoideae</taxon>
        <taxon>Acereae</taxon>
        <taxon>Dipteronia</taxon>
    </lineage>
</organism>
<sequence length="1413" mass="161605">MTRGMHIYGWPITAKVAMYGWKRRKALAPNRTEWKKREGTLGEGYSKVKDKEWVQNRGSLSFVEVVKGNQRKLQVNEEEKEEKGVTKRLNDRGFSFTSRYLGGKRILWSFETEHESEGFIRSNFFWEDAFSTMERGYPSWACHSRPVWVSIRGVPMCCWNERFFKKVGNLLGEFLLIEEDTAQRRRLDRGKILVTMHEDQPCPKRVQIVEGLWSFFISIEKEDSSVAFDWLMETMGLQVVSPVPERKYDFSIAEYNSNFMESGEDYGGPKRSVSENRRKATFDSDKSYTGSMEKWTKVRGKKVVRDEVRRGGCGNYVKSDGEAGQYNKGNNLAKGKEVLVRSSHRRPTHQASVNGKLNLEKTCGITNSGFLEVCGSPSSSESEWDHYWKPGMLRGESSKLKIKGKSGSGLKDSLSGKGPQIYEANPSPAKSHENPTKCGTVEVVSKGPRHITVRQGNYNRRKISEQEGGIICLPLKNPIQLPISDSEGRLINGTDLVEIPLMVELEASGNMAPPLSTVFTRKAKQRNLKNSAKSGWNLEVEIARVIEEGVARGFVLNTVSKETEKGMEENMHRAQVEASTEEAVTEAEFTVEEVRIALASCDGNKAPGPDGFNLNFIKAHWGDIEEDFLNFMQEFHTNGSVVKDINRNIVSLIPKVDNPETIKDYRPISLVGSMYKILAKVLANRLRKKMNVIIGESQMAFVKNRQITDSFVIAEEIIHKWKNETEGGLLLKLDFEKAYDSVDHNFLDFMMEGMGFGYKWRGWMKECTSTPLVSVLVNGRATDQFKLEKGLRQGDPLSPFIFNIVVEGLNCLLKKAVSIGLIEGERFEDDKVHITHLQFADDTIFFIKPRMDHLLNAKRILRCFELVSGLKINFHKSGLARIGIGKTEESVFWAAAFKCRTMALPITYLGFLLGGKPGSKVFWNSLVDKIERRLAPWKRKFLSKGGRLVLIKAVISSLPTYFLLVFKIPVGVALRIEKLQRDFLWGNGVLKRKIHAVSWVEVCRSKANGGLGIERMLDKSKAMLAKWIWRFGREDEALWRKVLCSKYRKPVGSLFWNWNGTKKVSFFIKSVESLLKEGSSSAGLIKEGFLTMVGKGDRIDFWNDLKVEGKSLKESFPRCFALAEAKDGLLKNFGVWRGQKWEWNILMRRPPPPPPPPPLPFDWKKDQWHLFTTFLKCITIRKHFSDSIAWSANSKGLFSVGSFRRALENTGVNGMAAPTFLWKGICPPKIELFLWQLWRGKVLVRAVLYRHGMEHLSNLECPLCNEEIETTDHLFLHCTWSYSLWQKCMAWWDVKGCHTSTVSDWLECWMGMCPAFKSERVWCSLFYAIVWTIWEARNLLVFEGKVPNVEQAADLVKFRIVWWFKHLGRGSQDMVQSLLLNIKDLCVESIKRKDRRIKDWIPPMKDKLKFNVD</sequence>
<dbReference type="Pfam" id="PF13966">
    <property type="entry name" value="zf-RVT"/>
    <property type="match status" value="1"/>
</dbReference>
<dbReference type="InterPro" id="IPR000477">
    <property type="entry name" value="RT_dom"/>
</dbReference>
<dbReference type="Proteomes" id="UP001281410">
    <property type="component" value="Unassembled WGS sequence"/>
</dbReference>
<evidence type="ECO:0000259" key="2">
    <source>
        <dbReference type="PROSITE" id="PS50878"/>
    </source>
</evidence>
<dbReference type="PROSITE" id="PS50878">
    <property type="entry name" value="RT_POL"/>
    <property type="match status" value="1"/>
</dbReference>
<evidence type="ECO:0000313" key="3">
    <source>
        <dbReference type="EMBL" id="KAK3227607.1"/>
    </source>
</evidence>
<comment type="caution">
    <text evidence="3">The sequence shown here is derived from an EMBL/GenBank/DDBJ whole genome shotgun (WGS) entry which is preliminary data.</text>
</comment>
<dbReference type="PANTHER" id="PTHR33116">
    <property type="entry name" value="REVERSE TRANSCRIPTASE ZINC-BINDING DOMAIN-CONTAINING PROTEIN-RELATED-RELATED"/>
    <property type="match status" value="1"/>
</dbReference>
<dbReference type="SUPFAM" id="SSF56672">
    <property type="entry name" value="DNA/RNA polymerases"/>
    <property type="match status" value="1"/>
</dbReference>
<name>A0AAE0B1G8_9ROSI</name>
<dbReference type="Pfam" id="PF00078">
    <property type="entry name" value="RVT_1"/>
    <property type="match status" value="1"/>
</dbReference>
<feature type="region of interest" description="Disordered" evidence="1">
    <location>
        <begin position="402"/>
        <end position="437"/>
    </location>
</feature>
<dbReference type="CDD" id="cd01650">
    <property type="entry name" value="RT_nLTR_like"/>
    <property type="match status" value="1"/>
</dbReference>
<keyword evidence="4" id="KW-1185">Reference proteome</keyword>
<dbReference type="EMBL" id="JANJYJ010000002">
    <property type="protein sequence ID" value="KAK3227607.1"/>
    <property type="molecule type" value="Genomic_DNA"/>
</dbReference>
<reference evidence="3" key="1">
    <citation type="journal article" date="2023" name="Plant J.">
        <title>Genome sequences and population genomics provide insights into the demographic history, inbreeding, and mutation load of two 'living fossil' tree species of Dipteronia.</title>
        <authorList>
            <person name="Feng Y."/>
            <person name="Comes H.P."/>
            <person name="Chen J."/>
            <person name="Zhu S."/>
            <person name="Lu R."/>
            <person name="Zhang X."/>
            <person name="Li P."/>
            <person name="Qiu J."/>
            <person name="Olsen K.M."/>
            <person name="Qiu Y."/>
        </authorList>
    </citation>
    <scope>NUCLEOTIDE SEQUENCE</scope>
    <source>
        <strain evidence="3">NBL</strain>
    </source>
</reference>